<protein>
    <submittedName>
        <fullName evidence="1">Uncharacterized protein</fullName>
    </submittedName>
</protein>
<gene>
    <name evidence="1" type="ORF">BSL78_08806</name>
</gene>
<name>A0A2G8L1Z1_STIJA</name>
<dbReference type="EMBL" id="MRZV01000255">
    <property type="protein sequence ID" value="PIK54278.1"/>
    <property type="molecule type" value="Genomic_DNA"/>
</dbReference>
<evidence type="ECO:0000313" key="2">
    <source>
        <dbReference type="Proteomes" id="UP000230750"/>
    </source>
</evidence>
<comment type="caution">
    <text evidence="1">The sequence shown here is derived from an EMBL/GenBank/DDBJ whole genome shotgun (WGS) entry which is preliminary data.</text>
</comment>
<dbReference type="AlphaFoldDB" id="A0A2G8L1Z1"/>
<proteinExistence type="predicted"/>
<evidence type="ECO:0000313" key="1">
    <source>
        <dbReference type="EMBL" id="PIK54278.1"/>
    </source>
</evidence>
<keyword evidence="2" id="KW-1185">Reference proteome</keyword>
<dbReference type="Proteomes" id="UP000230750">
    <property type="component" value="Unassembled WGS sequence"/>
</dbReference>
<reference evidence="1 2" key="1">
    <citation type="journal article" date="2017" name="PLoS Biol.">
        <title>The sea cucumber genome provides insights into morphological evolution and visceral regeneration.</title>
        <authorList>
            <person name="Zhang X."/>
            <person name="Sun L."/>
            <person name="Yuan J."/>
            <person name="Sun Y."/>
            <person name="Gao Y."/>
            <person name="Zhang L."/>
            <person name="Li S."/>
            <person name="Dai H."/>
            <person name="Hamel J.F."/>
            <person name="Liu C."/>
            <person name="Yu Y."/>
            <person name="Liu S."/>
            <person name="Lin W."/>
            <person name="Guo K."/>
            <person name="Jin S."/>
            <person name="Xu P."/>
            <person name="Storey K.B."/>
            <person name="Huan P."/>
            <person name="Zhang T."/>
            <person name="Zhou Y."/>
            <person name="Zhang J."/>
            <person name="Lin C."/>
            <person name="Li X."/>
            <person name="Xing L."/>
            <person name="Huo D."/>
            <person name="Sun M."/>
            <person name="Wang L."/>
            <person name="Mercier A."/>
            <person name="Li F."/>
            <person name="Yang H."/>
            <person name="Xiang J."/>
        </authorList>
    </citation>
    <scope>NUCLEOTIDE SEQUENCE [LARGE SCALE GENOMIC DNA]</scope>
    <source>
        <strain evidence="1">Shaxun</strain>
        <tissue evidence="1">Muscle</tissue>
    </source>
</reference>
<sequence>MVFQLCVKFEDYGFDKNDVRKKNSTQNGCFPSNHAGLIEPGDEMCELDSTWEDKEACLTCHCENYGFLAVCCDMNPSPVISQLTKRKIC</sequence>
<organism evidence="1 2">
    <name type="scientific">Stichopus japonicus</name>
    <name type="common">Sea cucumber</name>
    <dbReference type="NCBI Taxonomy" id="307972"/>
    <lineage>
        <taxon>Eukaryota</taxon>
        <taxon>Metazoa</taxon>
        <taxon>Echinodermata</taxon>
        <taxon>Eleutherozoa</taxon>
        <taxon>Echinozoa</taxon>
        <taxon>Holothuroidea</taxon>
        <taxon>Aspidochirotacea</taxon>
        <taxon>Aspidochirotida</taxon>
        <taxon>Stichopodidae</taxon>
        <taxon>Apostichopus</taxon>
    </lineage>
</organism>
<accession>A0A2G8L1Z1</accession>